<feature type="region of interest" description="Disordered" evidence="1">
    <location>
        <begin position="1"/>
        <end position="30"/>
    </location>
</feature>
<protein>
    <submittedName>
        <fullName evidence="2">ArsR family transcriptional regulator</fullName>
    </submittedName>
</protein>
<sequence>MTGTDPPQATRNTNADGEDGNGEFDSWRALQKATDKKRADLLADSVGHSKGMPSVEELDYMNPPLSDDAIRRHLETLEDVGVVREREFEVGERLRDYPYEFYELTEPARELFDRNGLFPADAWQRQYQSVEKTPRIRDLETMPRPGA</sequence>
<evidence type="ECO:0000313" key="2">
    <source>
        <dbReference type="EMBL" id="MCU4742922.1"/>
    </source>
</evidence>
<dbReference type="Proteomes" id="UP001321018">
    <property type="component" value="Unassembled WGS sequence"/>
</dbReference>
<feature type="region of interest" description="Disordered" evidence="1">
    <location>
        <begin position="44"/>
        <end position="63"/>
    </location>
</feature>
<accession>A0AAP2Z139</accession>
<dbReference type="InterPro" id="IPR036388">
    <property type="entry name" value="WH-like_DNA-bd_sf"/>
</dbReference>
<name>A0AAP2Z139_9EURY</name>
<reference evidence="2" key="1">
    <citation type="submission" date="2022-09" db="EMBL/GenBank/DDBJ databases">
        <title>Enrichment on poylsaccharides allowed isolation of novel metabolic and taxonomic groups of Haloarchaea.</title>
        <authorList>
            <person name="Sorokin D.Y."/>
            <person name="Elcheninov A.G."/>
            <person name="Khizhniak T.V."/>
            <person name="Kolganova T.V."/>
            <person name="Kublanov I.V."/>
        </authorList>
    </citation>
    <scope>NUCLEOTIDE SEQUENCE</scope>
    <source>
        <strain evidence="2">AArc-xg1-1</strain>
    </source>
</reference>
<dbReference type="AlphaFoldDB" id="A0AAP2Z139"/>
<comment type="caution">
    <text evidence="2">The sequence shown here is derived from an EMBL/GenBank/DDBJ whole genome shotgun (WGS) entry which is preliminary data.</text>
</comment>
<gene>
    <name evidence="2" type="ORF">OB960_16160</name>
</gene>
<feature type="compositionally biased region" description="Polar residues" evidence="1">
    <location>
        <begin position="1"/>
        <end position="15"/>
    </location>
</feature>
<dbReference type="SUPFAM" id="SSF46785">
    <property type="entry name" value="Winged helix' DNA-binding domain"/>
    <property type="match status" value="1"/>
</dbReference>
<proteinExistence type="predicted"/>
<dbReference type="RefSeq" id="WP_338004730.1">
    <property type="nucleotide sequence ID" value="NZ_JAOPKA010000011.1"/>
</dbReference>
<organism evidence="2 3">
    <name type="scientific">Natronoglomus mannanivorans</name>
    <dbReference type="NCBI Taxonomy" id="2979990"/>
    <lineage>
        <taxon>Archaea</taxon>
        <taxon>Methanobacteriati</taxon>
        <taxon>Methanobacteriota</taxon>
        <taxon>Stenosarchaea group</taxon>
        <taxon>Halobacteria</taxon>
        <taxon>Halobacteriales</taxon>
        <taxon>Natrialbaceae</taxon>
        <taxon>Natronoglomus</taxon>
    </lineage>
</organism>
<dbReference type="EMBL" id="JAOPKA010000011">
    <property type="protein sequence ID" value="MCU4742922.1"/>
    <property type="molecule type" value="Genomic_DNA"/>
</dbReference>
<dbReference type="Gene3D" id="1.10.10.10">
    <property type="entry name" value="Winged helix-like DNA-binding domain superfamily/Winged helix DNA-binding domain"/>
    <property type="match status" value="1"/>
</dbReference>
<dbReference type="InterPro" id="IPR036390">
    <property type="entry name" value="WH_DNA-bd_sf"/>
</dbReference>
<evidence type="ECO:0000256" key="1">
    <source>
        <dbReference type="SAM" id="MobiDB-lite"/>
    </source>
</evidence>
<evidence type="ECO:0000313" key="3">
    <source>
        <dbReference type="Proteomes" id="UP001321018"/>
    </source>
</evidence>